<dbReference type="Gene3D" id="2.60.40.1220">
    <property type="match status" value="1"/>
</dbReference>
<dbReference type="GO" id="GO:0046688">
    <property type="term" value="P:response to copper ion"/>
    <property type="evidence" value="ECO:0007669"/>
    <property type="project" value="InterPro"/>
</dbReference>
<dbReference type="GO" id="GO:0042597">
    <property type="term" value="C:periplasmic space"/>
    <property type="evidence" value="ECO:0007669"/>
    <property type="project" value="InterPro"/>
</dbReference>
<keyword evidence="2" id="KW-0186">Copper</keyword>
<dbReference type="InterPro" id="IPR014755">
    <property type="entry name" value="Cu-Rt/internalin_Ig-like"/>
</dbReference>
<evidence type="ECO:0000259" key="4">
    <source>
        <dbReference type="Pfam" id="PF04234"/>
    </source>
</evidence>
<dbReference type="EMBL" id="QFWV02000004">
    <property type="protein sequence ID" value="RKF07701.1"/>
    <property type="molecule type" value="Genomic_DNA"/>
</dbReference>
<evidence type="ECO:0000256" key="1">
    <source>
        <dbReference type="ARBA" id="ARBA00022729"/>
    </source>
</evidence>
<keyword evidence="6" id="KW-1185">Reference proteome</keyword>
<feature type="compositionally biased region" description="Basic and acidic residues" evidence="3">
    <location>
        <begin position="67"/>
        <end position="76"/>
    </location>
</feature>
<name>A0A3A8APT1_9HYPH</name>
<keyword evidence="1" id="KW-0732">Signal</keyword>
<protein>
    <submittedName>
        <fullName evidence="5">Copper resistance protein CopC</fullName>
    </submittedName>
</protein>
<organism evidence="5 6">
    <name type="scientific">Oceaniradius stylonematis</name>
    <dbReference type="NCBI Taxonomy" id="2184161"/>
    <lineage>
        <taxon>Bacteria</taxon>
        <taxon>Pseudomonadati</taxon>
        <taxon>Pseudomonadota</taxon>
        <taxon>Alphaproteobacteria</taxon>
        <taxon>Hyphomicrobiales</taxon>
        <taxon>Ahrensiaceae</taxon>
        <taxon>Oceaniradius</taxon>
    </lineage>
</organism>
<evidence type="ECO:0000256" key="2">
    <source>
        <dbReference type="ARBA" id="ARBA00023008"/>
    </source>
</evidence>
<dbReference type="Proteomes" id="UP000246132">
    <property type="component" value="Unassembled WGS sequence"/>
</dbReference>
<gene>
    <name evidence="5" type="ORF">DEM25_008070</name>
</gene>
<dbReference type="GO" id="GO:0005507">
    <property type="term" value="F:copper ion binding"/>
    <property type="evidence" value="ECO:0007669"/>
    <property type="project" value="InterPro"/>
</dbReference>
<feature type="region of interest" description="Disordered" evidence="3">
    <location>
        <begin position="67"/>
        <end position="104"/>
    </location>
</feature>
<evidence type="ECO:0000313" key="6">
    <source>
        <dbReference type="Proteomes" id="UP000246132"/>
    </source>
</evidence>
<comment type="caution">
    <text evidence="5">The sequence shown here is derived from an EMBL/GenBank/DDBJ whole genome shotgun (WGS) entry which is preliminary data.</text>
</comment>
<accession>A0A3A8APT1</accession>
<reference evidence="5 6" key="1">
    <citation type="journal article" date="2018" name="Int. J. Syst. Bacteriol.">
        <title>Oceaniradius stylonemae gen. nov., sp. nov., isolated from a red alga, Stylonema cornu-cervi.</title>
        <authorList>
            <person name="Jeong S."/>
        </authorList>
    </citation>
    <scope>NUCLEOTIDE SEQUENCE [LARGE SCALE GENOMIC DNA]</scope>
    <source>
        <strain evidence="5 6">StC1</strain>
    </source>
</reference>
<evidence type="ECO:0000256" key="3">
    <source>
        <dbReference type="SAM" id="MobiDB-lite"/>
    </source>
</evidence>
<feature type="region of interest" description="Disordered" evidence="3">
    <location>
        <begin position="31"/>
        <end position="50"/>
    </location>
</feature>
<evidence type="ECO:0000313" key="5">
    <source>
        <dbReference type="EMBL" id="RKF07701.1"/>
    </source>
</evidence>
<dbReference type="Pfam" id="PF04234">
    <property type="entry name" value="CopC"/>
    <property type="match status" value="1"/>
</dbReference>
<feature type="compositionally biased region" description="Basic and acidic residues" evidence="3">
    <location>
        <begin position="85"/>
        <end position="95"/>
    </location>
</feature>
<dbReference type="AlphaFoldDB" id="A0A3A8APT1"/>
<feature type="domain" description="CopC" evidence="4">
    <location>
        <begin position="129"/>
        <end position="223"/>
    </location>
</feature>
<dbReference type="SUPFAM" id="SSF81296">
    <property type="entry name" value="E set domains"/>
    <property type="match status" value="1"/>
</dbReference>
<dbReference type="InterPro" id="IPR014756">
    <property type="entry name" value="Ig_E-set"/>
</dbReference>
<proteinExistence type="predicted"/>
<sequence length="226" mass="24864">MQVQYAIAIPALWRPYSVGAGRRRLVRHDRRSHANRLARQSSDRSLERAGSAPAQISFFLDLISNPGDRERRRPQSIERSLPWSHDCRPDADDGATRSVGQGRKRIPSMKKSIVALAALLLAATPALSHSEMNMTEPADGATLDAVPETIQLKFTAPARVMKVEMMHTNGAASHTRAIEIPTFAMVDAISLTPEFMGAGRYEVNWRALGEDGHVMTGSFSFTVEGE</sequence>
<dbReference type="InterPro" id="IPR007348">
    <property type="entry name" value="CopC_dom"/>
</dbReference>